<reference evidence="1" key="1">
    <citation type="submission" date="2020-10" db="EMBL/GenBank/DDBJ databases">
        <title>Taxonomic study of unclassified bacteria belonging to the class Ktedonobacteria.</title>
        <authorList>
            <person name="Yabe S."/>
            <person name="Wang C.M."/>
            <person name="Zheng Y."/>
            <person name="Sakai Y."/>
            <person name="Cavaletti L."/>
            <person name="Monciardini P."/>
            <person name="Donadio S."/>
        </authorList>
    </citation>
    <scope>NUCLEOTIDE SEQUENCE</scope>
    <source>
        <strain evidence="1">ID150040</strain>
    </source>
</reference>
<name>A0A8J3IL96_9CHLR</name>
<evidence type="ECO:0000313" key="2">
    <source>
        <dbReference type="Proteomes" id="UP000597444"/>
    </source>
</evidence>
<accession>A0A8J3IL96</accession>
<dbReference type="SUPFAM" id="SSF47413">
    <property type="entry name" value="lambda repressor-like DNA-binding domains"/>
    <property type="match status" value="1"/>
</dbReference>
<dbReference type="CDD" id="cd00093">
    <property type="entry name" value="HTH_XRE"/>
    <property type="match status" value="1"/>
</dbReference>
<organism evidence="1 2">
    <name type="scientific">Reticulibacter mediterranei</name>
    <dbReference type="NCBI Taxonomy" id="2778369"/>
    <lineage>
        <taxon>Bacteria</taxon>
        <taxon>Bacillati</taxon>
        <taxon>Chloroflexota</taxon>
        <taxon>Ktedonobacteria</taxon>
        <taxon>Ktedonobacterales</taxon>
        <taxon>Reticulibacteraceae</taxon>
        <taxon>Reticulibacter</taxon>
    </lineage>
</organism>
<comment type="caution">
    <text evidence="1">The sequence shown here is derived from an EMBL/GenBank/DDBJ whole genome shotgun (WGS) entry which is preliminary data.</text>
</comment>
<dbReference type="Gene3D" id="1.10.260.40">
    <property type="entry name" value="lambda repressor-like DNA-binding domains"/>
    <property type="match status" value="1"/>
</dbReference>
<dbReference type="InterPro" id="IPR001387">
    <property type="entry name" value="Cro/C1-type_HTH"/>
</dbReference>
<dbReference type="InterPro" id="IPR010982">
    <property type="entry name" value="Lambda_DNA-bd_dom_sf"/>
</dbReference>
<dbReference type="EMBL" id="BNJK01000001">
    <property type="protein sequence ID" value="GHO94468.1"/>
    <property type="molecule type" value="Genomic_DNA"/>
</dbReference>
<sequence>MTGYYRRLYKQTKKEIAEALGWSEGYVRKIEANAHQPEKLERRIALARHLQISPMLMRIPMRVFEEEEAQSPPPLMTEVEREQLMAADLPLKEKLHRLEENLQNHIWHAFIRSYPLSLETLAVYGEALESAHHMLARRFCSEPRSTWNRINTPMHSMILNRCSFIVRC</sequence>
<dbReference type="GO" id="GO:0003677">
    <property type="term" value="F:DNA binding"/>
    <property type="evidence" value="ECO:0007669"/>
    <property type="project" value="InterPro"/>
</dbReference>
<evidence type="ECO:0000313" key="1">
    <source>
        <dbReference type="EMBL" id="GHO94468.1"/>
    </source>
</evidence>
<keyword evidence="2" id="KW-1185">Reference proteome</keyword>
<gene>
    <name evidence="1" type="ORF">KSF_045160</name>
</gene>
<proteinExistence type="predicted"/>
<dbReference type="Proteomes" id="UP000597444">
    <property type="component" value="Unassembled WGS sequence"/>
</dbReference>
<dbReference type="AlphaFoldDB" id="A0A8J3IL96"/>
<protein>
    <submittedName>
        <fullName evidence="1">Uncharacterized protein</fullName>
    </submittedName>
</protein>